<organism evidence="2 3">
    <name type="scientific">Phytophthora rubi</name>
    <dbReference type="NCBI Taxonomy" id="129364"/>
    <lineage>
        <taxon>Eukaryota</taxon>
        <taxon>Sar</taxon>
        <taxon>Stramenopiles</taxon>
        <taxon>Oomycota</taxon>
        <taxon>Peronosporomycetes</taxon>
        <taxon>Peronosporales</taxon>
        <taxon>Peronosporaceae</taxon>
        <taxon>Phytophthora</taxon>
    </lineage>
</organism>
<gene>
    <name evidence="2" type="ORF">PR001_g15574</name>
</gene>
<evidence type="ECO:0000313" key="2">
    <source>
        <dbReference type="EMBL" id="KAE9012797.1"/>
    </source>
</evidence>
<sequence>MARSLFHRAGSLAMTLACVDPCSVVQAASHVRQYSFAFAGIASSTTARLSIKT</sequence>
<dbReference type="Proteomes" id="UP000429607">
    <property type="component" value="Unassembled WGS sequence"/>
</dbReference>
<name>A0A6A3L441_9STRA</name>
<dbReference type="EMBL" id="QXFV01001181">
    <property type="protein sequence ID" value="KAE9012797.1"/>
    <property type="molecule type" value="Genomic_DNA"/>
</dbReference>
<feature type="signal peptide" evidence="1">
    <location>
        <begin position="1"/>
        <end position="21"/>
    </location>
</feature>
<protein>
    <submittedName>
        <fullName evidence="2">Uncharacterized protein</fullName>
    </submittedName>
</protein>
<accession>A0A6A3L441</accession>
<comment type="caution">
    <text evidence="2">The sequence shown here is derived from an EMBL/GenBank/DDBJ whole genome shotgun (WGS) entry which is preliminary data.</text>
</comment>
<proteinExistence type="predicted"/>
<dbReference type="AlphaFoldDB" id="A0A6A3L441"/>
<reference evidence="2 3" key="1">
    <citation type="submission" date="2018-09" db="EMBL/GenBank/DDBJ databases">
        <title>Genomic investigation of the strawberry pathogen Phytophthora fragariae indicates pathogenicity is determined by transcriptional variation in three key races.</title>
        <authorList>
            <person name="Adams T.M."/>
            <person name="Armitage A.D."/>
            <person name="Sobczyk M.K."/>
            <person name="Bates H.J."/>
            <person name="Dunwell J.M."/>
            <person name="Nellist C.F."/>
            <person name="Harrison R.J."/>
        </authorList>
    </citation>
    <scope>NUCLEOTIDE SEQUENCE [LARGE SCALE GENOMIC DNA]</scope>
    <source>
        <strain evidence="2 3">SCRP249</strain>
    </source>
</reference>
<feature type="chain" id="PRO_5025397159" evidence="1">
    <location>
        <begin position="22"/>
        <end position="53"/>
    </location>
</feature>
<evidence type="ECO:0000256" key="1">
    <source>
        <dbReference type="SAM" id="SignalP"/>
    </source>
</evidence>
<evidence type="ECO:0000313" key="3">
    <source>
        <dbReference type="Proteomes" id="UP000429607"/>
    </source>
</evidence>
<keyword evidence="1" id="KW-0732">Signal</keyword>